<feature type="transmembrane region" description="Helical" evidence="1">
    <location>
        <begin position="16"/>
        <end position="36"/>
    </location>
</feature>
<evidence type="ECO:0000313" key="2">
    <source>
        <dbReference type="EMBL" id="QHS89995.1"/>
    </source>
</evidence>
<name>A0A6C0BCI5_9ZZZZ</name>
<keyword evidence="1" id="KW-1133">Transmembrane helix</keyword>
<sequence length="63" mass="7081">MGAKTEPKEEKKRNKIIWFILIVLSVGIVFLSLWYYSGLIVLEGDTAVSNLEGSIWNDFTGCS</sequence>
<dbReference type="EMBL" id="MN739122">
    <property type="protein sequence ID" value="QHS89995.1"/>
    <property type="molecule type" value="Genomic_DNA"/>
</dbReference>
<protein>
    <submittedName>
        <fullName evidence="2">Uncharacterized protein</fullName>
    </submittedName>
</protein>
<keyword evidence="1" id="KW-0472">Membrane</keyword>
<dbReference type="AlphaFoldDB" id="A0A6C0BCI5"/>
<organism evidence="2">
    <name type="scientific">viral metagenome</name>
    <dbReference type="NCBI Taxonomy" id="1070528"/>
    <lineage>
        <taxon>unclassified sequences</taxon>
        <taxon>metagenomes</taxon>
        <taxon>organismal metagenomes</taxon>
    </lineage>
</organism>
<evidence type="ECO:0000256" key="1">
    <source>
        <dbReference type="SAM" id="Phobius"/>
    </source>
</evidence>
<proteinExistence type="predicted"/>
<accession>A0A6C0BCI5</accession>
<reference evidence="2" key="1">
    <citation type="journal article" date="2020" name="Nature">
        <title>Giant virus diversity and host interactions through global metagenomics.</title>
        <authorList>
            <person name="Schulz F."/>
            <person name="Roux S."/>
            <person name="Paez-Espino D."/>
            <person name="Jungbluth S."/>
            <person name="Walsh D.A."/>
            <person name="Denef V.J."/>
            <person name="McMahon K.D."/>
            <person name="Konstantinidis K.T."/>
            <person name="Eloe-Fadrosh E.A."/>
            <person name="Kyrpides N.C."/>
            <person name="Woyke T."/>
        </authorList>
    </citation>
    <scope>NUCLEOTIDE SEQUENCE</scope>
    <source>
        <strain evidence="2">GVMAG-M-3300010160-4</strain>
    </source>
</reference>
<keyword evidence="1" id="KW-0812">Transmembrane</keyword>